<reference evidence="1" key="1">
    <citation type="journal article" date="2021" name="Nat. Commun.">
        <title>Genetic determinants of endophytism in the Arabidopsis root mycobiome.</title>
        <authorList>
            <person name="Mesny F."/>
            <person name="Miyauchi S."/>
            <person name="Thiergart T."/>
            <person name="Pickel B."/>
            <person name="Atanasova L."/>
            <person name="Karlsson M."/>
            <person name="Huettel B."/>
            <person name="Barry K.W."/>
            <person name="Haridas S."/>
            <person name="Chen C."/>
            <person name="Bauer D."/>
            <person name="Andreopoulos W."/>
            <person name="Pangilinan J."/>
            <person name="LaButti K."/>
            <person name="Riley R."/>
            <person name="Lipzen A."/>
            <person name="Clum A."/>
            <person name="Drula E."/>
            <person name="Henrissat B."/>
            <person name="Kohler A."/>
            <person name="Grigoriev I.V."/>
            <person name="Martin F.M."/>
            <person name="Hacquard S."/>
        </authorList>
    </citation>
    <scope>NUCLEOTIDE SEQUENCE</scope>
    <source>
        <strain evidence="1">MPI-SDFR-AT-0120</strain>
    </source>
</reference>
<evidence type="ECO:0000313" key="1">
    <source>
        <dbReference type="EMBL" id="KAH7081042.1"/>
    </source>
</evidence>
<dbReference type="AlphaFoldDB" id="A0A8K0VVJ2"/>
<evidence type="ECO:0000313" key="2">
    <source>
        <dbReference type="Proteomes" id="UP000813461"/>
    </source>
</evidence>
<dbReference type="Proteomes" id="UP000813461">
    <property type="component" value="Unassembled WGS sequence"/>
</dbReference>
<name>A0A8K0VVJ2_9PLEO</name>
<dbReference type="OrthoDB" id="2275718at2759"/>
<protein>
    <submittedName>
        <fullName evidence="1">Uncharacterized protein</fullName>
    </submittedName>
</protein>
<gene>
    <name evidence="1" type="ORF">FB567DRAFT_449165</name>
</gene>
<organism evidence="1 2">
    <name type="scientific">Paraphoma chrysanthemicola</name>
    <dbReference type="NCBI Taxonomy" id="798071"/>
    <lineage>
        <taxon>Eukaryota</taxon>
        <taxon>Fungi</taxon>
        <taxon>Dikarya</taxon>
        <taxon>Ascomycota</taxon>
        <taxon>Pezizomycotina</taxon>
        <taxon>Dothideomycetes</taxon>
        <taxon>Pleosporomycetidae</taxon>
        <taxon>Pleosporales</taxon>
        <taxon>Pleosporineae</taxon>
        <taxon>Phaeosphaeriaceae</taxon>
        <taxon>Paraphoma</taxon>
    </lineage>
</organism>
<dbReference type="EMBL" id="JAGMVJ010000015">
    <property type="protein sequence ID" value="KAH7081042.1"/>
    <property type="molecule type" value="Genomic_DNA"/>
</dbReference>
<keyword evidence="2" id="KW-1185">Reference proteome</keyword>
<proteinExistence type="predicted"/>
<comment type="caution">
    <text evidence="1">The sequence shown here is derived from an EMBL/GenBank/DDBJ whole genome shotgun (WGS) entry which is preliminary data.</text>
</comment>
<accession>A0A8K0VVJ2</accession>
<sequence>MPDAKTPHTSYKYSAHLDRPLDRATIKFEVAEMKQWAESLEVNAPIPRDLLPLLAKDDVKQMEIVMREMSLGRGQ</sequence>